<evidence type="ECO:0000256" key="5">
    <source>
        <dbReference type="SAM" id="MobiDB-lite"/>
    </source>
</evidence>
<dbReference type="InterPro" id="IPR041577">
    <property type="entry name" value="RT_RNaseH_2"/>
</dbReference>
<protein>
    <submittedName>
        <fullName evidence="7">Retrovirus-related Pol polyprotein from transposon 17.6</fullName>
    </submittedName>
</protein>
<dbReference type="CDD" id="cd09274">
    <property type="entry name" value="RNase_HI_RT_Ty3"/>
    <property type="match status" value="1"/>
</dbReference>
<feature type="region of interest" description="Disordered" evidence="5">
    <location>
        <begin position="463"/>
        <end position="492"/>
    </location>
</feature>
<name>A0A4Y2EPY5_ARAVE</name>
<accession>A0A4Y2EPY5</accession>
<evidence type="ECO:0000256" key="4">
    <source>
        <dbReference type="ARBA" id="ARBA00022918"/>
    </source>
</evidence>
<dbReference type="GO" id="GO:0004519">
    <property type="term" value="F:endonuclease activity"/>
    <property type="evidence" value="ECO:0007669"/>
    <property type="project" value="UniProtKB-KW"/>
</dbReference>
<dbReference type="Gene3D" id="3.30.70.270">
    <property type="match status" value="2"/>
</dbReference>
<dbReference type="InterPro" id="IPR043502">
    <property type="entry name" value="DNA/RNA_pol_sf"/>
</dbReference>
<feature type="compositionally biased region" description="Polar residues" evidence="5">
    <location>
        <begin position="476"/>
        <end position="492"/>
    </location>
</feature>
<feature type="domain" description="Integrase catalytic" evidence="6">
    <location>
        <begin position="209"/>
        <end position="374"/>
    </location>
</feature>
<comment type="caution">
    <text evidence="7">The sequence shown here is derived from an EMBL/GenBank/DDBJ whole genome shotgun (WGS) entry which is preliminary data.</text>
</comment>
<dbReference type="GO" id="GO:0015074">
    <property type="term" value="P:DNA integration"/>
    <property type="evidence" value="ECO:0007669"/>
    <property type="project" value="InterPro"/>
</dbReference>
<keyword evidence="2" id="KW-0540">Nuclease</keyword>
<evidence type="ECO:0000256" key="2">
    <source>
        <dbReference type="ARBA" id="ARBA00022722"/>
    </source>
</evidence>
<sequence length="519" mass="60305">MPFGIASAPEIFQKRNQKLFGDIEGVEIYFDDIIVAGNDEASHDAIMSKVLERARSVNIKFNPDKLQYRISEVKYVGQIIFKSGIKPDPDHIKAIVEMPTPNSKTKVRRLLGMINFLSKFIPNVSKVTAPLREIIHENVEFNWGKEQEMPFENIKEWLTKTPILKVFSANDEIVIQCDSSKDGLGSCLIQKGQPVSFVSRSLTKSEKNYAQIEKELLTIVFSFEKYHNFVYGRKVIVQSDHRSLMAIVKKPMHKISSRMQRMVLKLLKFGVPNTVISDNIPFNSYIYKKFANDWDFNYAFISPHYSPSNGMIERAVGIAKGIMRKAKEDRKDYFVGLMEYRNTPISGLNLSPAQIMFNLRLKTKLPISNKLLNAELFNNIREKLIMRRNIQKFYYDKTAHPLSELKQKENVRILNFRILIFKNKTWEPAEIVSKHKLHPRFYLVKDQFGKILRRNRKHIRKSNTPFNIETDPNDEIINTSQSDPEVPLNSQTVNRSDCNVQRRSHRVRKPPSYLSDYVV</sequence>
<dbReference type="EMBL" id="BGPR01000671">
    <property type="protein sequence ID" value="GBM30901.1"/>
    <property type="molecule type" value="Genomic_DNA"/>
</dbReference>
<dbReference type="Pfam" id="PF17919">
    <property type="entry name" value="RT_RNaseH_2"/>
    <property type="match status" value="1"/>
</dbReference>
<keyword evidence="1" id="KW-0548">Nucleotidyltransferase</keyword>
<keyword evidence="3" id="KW-0378">Hydrolase</keyword>
<evidence type="ECO:0000313" key="7">
    <source>
        <dbReference type="EMBL" id="GBM30901.1"/>
    </source>
</evidence>
<dbReference type="PROSITE" id="PS50994">
    <property type="entry name" value="INTEGRASE"/>
    <property type="match status" value="1"/>
</dbReference>
<evidence type="ECO:0000256" key="1">
    <source>
        <dbReference type="ARBA" id="ARBA00022695"/>
    </source>
</evidence>
<keyword evidence="1" id="KW-0808">Transferase</keyword>
<dbReference type="GO" id="GO:0042575">
    <property type="term" value="C:DNA polymerase complex"/>
    <property type="evidence" value="ECO:0007669"/>
    <property type="project" value="UniProtKB-ARBA"/>
</dbReference>
<organism evidence="7 8">
    <name type="scientific">Araneus ventricosus</name>
    <name type="common">Orbweaver spider</name>
    <name type="synonym">Epeira ventricosa</name>
    <dbReference type="NCBI Taxonomy" id="182803"/>
    <lineage>
        <taxon>Eukaryota</taxon>
        <taxon>Metazoa</taxon>
        <taxon>Ecdysozoa</taxon>
        <taxon>Arthropoda</taxon>
        <taxon>Chelicerata</taxon>
        <taxon>Arachnida</taxon>
        <taxon>Araneae</taxon>
        <taxon>Araneomorphae</taxon>
        <taxon>Entelegynae</taxon>
        <taxon>Araneoidea</taxon>
        <taxon>Araneidae</taxon>
        <taxon>Araneus</taxon>
    </lineage>
</organism>
<dbReference type="InterPro" id="IPR036397">
    <property type="entry name" value="RNaseH_sf"/>
</dbReference>
<dbReference type="SUPFAM" id="SSF53098">
    <property type="entry name" value="Ribonuclease H-like"/>
    <property type="match status" value="1"/>
</dbReference>
<dbReference type="FunFam" id="3.30.70.270:FF:000026">
    <property type="entry name" value="Transposon Ty3-G Gag-Pol polyprotein"/>
    <property type="match status" value="1"/>
</dbReference>
<dbReference type="AlphaFoldDB" id="A0A4Y2EPY5"/>
<dbReference type="GO" id="GO:0003964">
    <property type="term" value="F:RNA-directed DNA polymerase activity"/>
    <property type="evidence" value="ECO:0007669"/>
    <property type="project" value="UniProtKB-KW"/>
</dbReference>
<dbReference type="PANTHER" id="PTHR37984">
    <property type="entry name" value="PROTEIN CBG26694"/>
    <property type="match status" value="1"/>
</dbReference>
<dbReference type="InterPro" id="IPR050951">
    <property type="entry name" value="Retrovirus_Pol_polyprotein"/>
</dbReference>
<dbReference type="SUPFAM" id="SSF56672">
    <property type="entry name" value="DNA/RNA polymerases"/>
    <property type="match status" value="1"/>
</dbReference>
<keyword evidence="4" id="KW-0695">RNA-directed DNA polymerase</keyword>
<keyword evidence="8" id="KW-1185">Reference proteome</keyword>
<evidence type="ECO:0000313" key="8">
    <source>
        <dbReference type="Proteomes" id="UP000499080"/>
    </source>
</evidence>
<dbReference type="InterPro" id="IPR043128">
    <property type="entry name" value="Rev_trsase/Diguanyl_cyclase"/>
</dbReference>
<dbReference type="Proteomes" id="UP000499080">
    <property type="component" value="Unassembled WGS sequence"/>
</dbReference>
<evidence type="ECO:0000256" key="3">
    <source>
        <dbReference type="ARBA" id="ARBA00022759"/>
    </source>
</evidence>
<evidence type="ECO:0000259" key="6">
    <source>
        <dbReference type="PROSITE" id="PS50994"/>
    </source>
</evidence>
<dbReference type="Gene3D" id="3.30.420.10">
    <property type="entry name" value="Ribonuclease H-like superfamily/Ribonuclease H"/>
    <property type="match status" value="1"/>
</dbReference>
<dbReference type="InterPro" id="IPR012337">
    <property type="entry name" value="RNaseH-like_sf"/>
</dbReference>
<dbReference type="GO" id="GO:0003676">
    <property type="term" value="F:nucleic acid binding"/>
    <property type="evidence" value="ECO:0007669"/>
    <property type="project" value="InterPro"/>
</dbReference>
<dbReference type="Pfam" id="PF00078">
    <property type="entry name" value="RVT_1"/>
    <property type="match status" value="1"/>
</dbReference>
<keyword evidence="3" id="KW-0255">Endonuclease</keyword>
<dbReference type="InterPro" id="IPR001584">
    <property type="entry name" value="Integrase_cat-core"/>
</dbReference>
<dbReference type="PANTHER" id="PTHR37984:SF7">
    <property type="entry name" value="INTEGRASE CATALYTIC DOMAIN-CONTAINING PROTEIN"/>
    <property type="match status" value="1"/>
</dbReference>
<reference evidence="7 8" key="1">
    <citation type="journal article" date="2019" name="Sci. Rep.">
        <title>Orb-weaving spider Araneus ventricosus genome elucidates the spidroin gene catalogue.</title>
        <authorList>
            <person name="Kono N."/>
            <person name="Nakamura H."/>
            <person name="Ohtoshi R."/>
            <person name="Moran D.A.P."/>
            <person name="Shinohara A."/>
            <person name="Yoshida Y."/>
            <person name="Fujiwara M."/>
            <person name="Mori M."/>
            <person name="Tomita M."/>
            <person name="Arakawa K."/>
        </authorList>
    </citation>
    <scope>NUCLEOTIDE SEQUENCE [LARGE SCALE GENOMIC DNA]</scope>
</reference>
<gene>
    <name evidence="7" type="primary">pol_3253</name>
    <name evidence="7" type="ORF">AVEN_9786_1</name>
</gene>
<dbReference type="InterPro" id="IPR000477">
    <property type="entry name" value="RT_dom"/>
</dbReference>
<proteinExistence type="predicted"/>
<dbReference type="FunFam" id="3.10.20.370:FF:000001">
    <property type="entry name" value="Retrovirus-related Pol polyprotein from transposon 17.6-like protein"/>
    <property type="match status" value="1"/>
</dbReference>
<dbReference type="OrthoDB" id="6749446at2759"/>